<evidence type="ECO:0000313" key="6">
    <source>
        <dbReference type="EMBL" id="OIV36804.1"/>
    </source>
</evidence>
<dbReference type="Proteomes" id="UP000243342">
    <property type="component" value="Unassembled WGS sequence"/>
</dbReference>
<dbReference type="SUPFAM" id="SSF48498">
    <property type="entry name" value="Tetracyclin repressor-like, C-terminal domain"/>
    <property type="match status" value="1"/>
</dbReference>
<proteinExistence type="predicted"/>
<feature type="DNA-binding region" description="H-T-H motif" evidence="4">
    <location>
        <begin position="29"/>
        <end position="48"/>
    </location>
</feature>
<dbReference type="Gene3D" id="1.10.357.10">
    <property type="entry name" value="Tetracycline Repressor, domain 2"/>
    <property type="match status" value="1"/>
</dbReference>
<dbReference type="AlphaFoldDB" id="A0A1J7C5I6"/>
<dbReference type="SUPFAM" id="SSF46689">
    <property type="entry name" value="Homeodomain-like"/>
    <property type="match status" value="1"/>
</dbReference>
<dbReference type="PROSITE" id="PS50977">
    <property type="entry name" value="HTH_TETR_2"/>
    <property type="match status" value="1"/>
</dbReference>
<dbReference type="PANTHER" id="PTHR30055">
    <property type="entry name" value="HTH-TYPE TRANSCRIPTIONAL REGULATOR RUTR"/>
    <property type="match status" value="1"/>
</dbReference>
<dbReference type="PRINTS" id="PR00455">
    <property type="entry name" value="HTHTETR"/>
</dbReference>
<name>A0A1J7C5I6_9ACTN</name>
<dbReference type="InterPro" id="IPR001647">
    <property type="entry name" value="HTH_TetR"/>
</dbReference>
<keyword evidence="1" id="KW-0805">Transcription regulation</keyword>
<gene>
    <name evidence="6" type="ORF">BIV57_14145</name>
</gene>
<protein>
    <submittedName>
        <fullName evidence="6">TetR family transcriptional regulator</fullName>
    </submittedName>
</protein>
<evidence type="ECO:0000259" key="5">
    <source>
        <dbReference type="PROSITE" id="PS50977"/>
    </source>
</evidence>
<sequence>MPYHHGDLRRAVLDATDEAVRENGVAALSLRDLARRAGVSHAAPAHHFGDKTGLLTAFAAEGHTLLSAELERADGDLIEAGVGYLRFALTHPAHFEVMFQDALLRDGDAELEAARARSAALLAATEVSGPTGASAAWSLVHGFATLWLTGSLPATLPPEAAADPYAAFRAAARHLKP</sequence>
<dbReference type="InterPro" id="IPR009057">
    <property type="entry name" value="Homeodomain-like_sf"/>
</dbReference>
<organism evidence="6 7">
    <name type="scientific">Mangrovactinospora gilvigrisea</name>
    <dbReference type="NCBI Taxonomy" id="1428644"/>
    <lineage>
        <taxon>Bacteria</taxon>
        <taxon>Bacillati</taxon>
        <taxon>Actinomycetota</taxon>
        <taxon>Actinomycetes</taxon>
        <taxon>Kitasatosporales</taxon>
        <taxon>Streptomycetaceae</taxon>
        <taxon>Mangrovactinospora</taxon>
    </lineage>
</organism>
<evidence type="ECO:0000256" key="4">
    <source>
        <dbReference type="PROSITE-ProRule" id="PRU00335"/>
    </source>
</evidence>
<keyword evidence="3" id="KW-0804">Transcription</keyword>
<evidence type="ECO:0000256" key="3">
    <source>
        <dbReference type="ARBA" id="ARBA00023163"/>
    </source>
</evidence>
<evidence type="ECO:0000256" key="2">
    <source>
        <dbReference type="ARBA" id="ARBA00023125"/>
    </source>
</evidence>
<evidence type="ECO:0000313" key="7">
    <source>
        <dbReference type="Proteomes" id="UP000243342"/>
    </source>
</evidence>
<dbReference type="GO" id="GO:0003700">
    <property type="term" value="F:DNA-binding transcription factor activity"/>
    <property type="evidence" value="ECO:0007669"/>
    <property type="project" value="TreeGrafter"/>
</dbReference>
<dbReference type="Pfam" id="PF13305">
    <property type="entry name" value="TetR_C_33"/>
    <property type="match status" value="1"/>
</dbReference>
<dbReference type="OrthoDB" id="3173376at2"/>
<comment type="caution">
    <text evidence="6">The sequence shown here is derived from an EMBL/GenBank/DDBJ whole genome shotgun (WGS) entry which is preliminary data.</text>
</comment>
<dbReference type="RefSeq" id="WP_071657204.1">
    <property type="nucleotide sequence ID" value="NZ_MLCF01000074.1"/>
</dbReference>
<dbReference type="InterPro" id="IPR025996">
    <property type="entry name" value="MT1864/Rv1816-like_C"/>
</dbReference>
<evidence type="ECO:0000256" key="1">
    <source>
        <dbReference type="ARBA" id="ARBA00023015"/>
    </source>
</evidence>
<dbReference type="Pfam" id="PF00440">
    <property type="entry name" value="TetR_N"/>
    <property type="match status" value="1"/>
</dbReference>
<keyword evidence="7" id="KW-1185">Reference proteome</keyword>
<accession>A0A1J7C5I6</accession>
<feature type="domain" description="HTH tetR-type" evidence="5">
    <location>
        <begin position="6"/>
        <end position="66"/>
    </location>
</feature>
<dbReference type="EMBL" id="MLCF01000074">
    <property type="protein sequence ID" value="OIV36804.1"/>
    <property type="molecule type" value="Genomic_DNA"/>
</dbReference>
<dbReference type="InterPro" id="IPR050109">
    <property type="entry name" value="HTH-type_TetR-like_transc_reg"/>
</dbReference>
<dbReference type="GO" id="GO:0000976">
    <property type="term" value="F:transcription cis-regulatory region binding"/>
    <property type="evidence" value="ECO:0007669"/>
    <property type="project" value="TreeGrafter"/>
</dbReference>
<dbReference type="PANTHER" id="PTHR30055:SF220">
    <property type="entry name" value="TETR-FAMILY REGULATORY PROTEIN"/>
    <property type="match status" value="1"/>
</dbReference>
<dbReference type="STRING" id="1428644.BIV57_14145"/>
<keyword evidence="2 4" id="KW-0238">DNA-binding</keyword>
<dbReference type="InterPro" id="IPR036271">
    <property type="entry name" value="Tet_transcr_reg_TetR-rel_C_sf"/>
</dbReference>
<reference evidence="6 7" key="1">
    <citation type="submission" date="2016-10" db="EMBL/GenBank/DDBJ databases">
        <title>Genome sequence of Streptomyces gilvigriseus MUSC 26.</title>
        <authorList>
            <person name="Lee L.-H."/>
            <person name="Ser H.-L."/>
        </authorList>
    </citation>
    <scope>NUCLEOTIDE SEQUENCE [LARGE SCALE GENOMIC DNA]</scope>
    <source>
        <strain evidence="6 7">MUSC 26</strain>
    </source>
</reference>